<evidence type="ECO:0000313" key="1">
    <source>
        <dbReference type="EMBL" id="MBP3965592.1"/>
    </source>
</evidence>
<dbReference type="RefSeq" id="WP_210662124.1">
    <property type="nucleotide sequence ID" value="NZ_JAGKSP010000011.1"/>
</dbReference>
<dbReference type="Proteomes" id="UP000673394">
    <property type="component" value="Unassembled WGS sequence"/>
</dbReference>
<sequence>MVNKSNERTDSIYVYCVKMEPVNNQVICRNLNLATEVLYMGVTPQLRGKSSYKPGIPMFVTMDGVYLQLVNVEHYKRVLTPLGYDLFHPSCLVNVPLVDRIEVGLYGNDAFFKGDAGISVPISKAKIKKYSHLLVKVN</sequence>
<name>A0ABS5CI82_9BACL</name>
<keyword evidence="2" id="KW-1185">Reference proteome</keyword>
<comment type="caution">
    <text evidence="1">The sequence shown here is derived from an EMBL/GenBank/DDBJ whole genome shotgun (WGS) entry which is preliminary data.</text>
</comment>
<reference evidence="1 2" key="1">
    <citation type="submission" date="2021-04" db="EMBL/GenBank/DDBJ databases">
        <title>Paenibacillus sp. DLE-14 whole genome sequence.</title>
        <authorList>
            <person name="Ham Y.J."/>
        </authorList>
    </citation>
    <scope>NUCLEOTIDE SEQUENCE [LARGE SCALE GENOMIC DNA]</scope>
    <source>
        <strain evidence="1 2">DLE-14</strain>
    </source>
</reference>
<evidence type="ECO:0000313" key="2">
    <source>
        <dbReference type="Proteomes" id="UP000673394"/>
    </source>
</evidence>
<accession>A0ABS5CI82</accession>
<organism evidence="1 2">
    <name type="scientific">Paenibacillus lignilyticus</name>
    <dbReference type="NCBI Taxonomy" id="1172615"/>
    <lineage>
        <taxon>Bacteria</taxon>
        <taxon>Bacillati</taxon>
        <taxon>Bacillota</taxon>
        <taxon>Bacilli</taxon>
        <taxon>Bacillales</taxon>
        <taxon>Paenibacillaceae</taxon>
        <taxon>Paenibacillus</taxon>
    </lineage>
</organism>
<protein>
    <recommendedName>
        <fullName evidence="3">LytTR family transcriptional regulator</fullName>
    </recommendedName>
</protein>
<evidence type="ECO:0008006" key="3">
    <source>
        <dbReference type="Google" id="ProtNLM"/>
    </source>
</evidence>
<dbReference type="EMBL" id="JAGKSP010000011">
    <property type="protein sequence ID" value="MBP3965592.1"/>
    <property type="molecule type" value="Genomic_DNA"/>
</dbReference>
<gene>
    <name evidence="1" type="ORF">I8J30_23025</name>
</gene>
<proteinExistence type="predicted"/>